<organism evidence="1">
    <name type="scientific">freshwater metagenome</name>
    <dbReference type="NCBI Taxonomy" id="449393"/>
    <lineage>
        <taxon>unclassified sequences</taxon>
        <taxon>metagenomes</taxon>
        <taxon>ecological metagenomes</taxon>
    </lineage>
</organism>
<sequence length="46" mass="5203">MFEEILTRFEGLRFEGDPTDYPRVHSNLIDGFAHVPIAWDSIAAPA</sequence>
<protein>
    <submittedName>
        <fullName evidence="1">Unannotated protein</fullName>
    </submittedName>
</protein>
<accession>A0A6J6AQ98</accession>
<dbReference type="AlphaFoldDB" id="A0A6J6AQ98"/>
<name>A0A6J6AQ98_9ZZZZ</name>
<reference evidence="1" key="1">
    <citation type="submission" date="2020-05" db="EMBL/GenBank/DDBJ databases">
        <authorList>
            <person name="Chiriac C."/>
            <person name="Salcher M."/>
            <person name="Ghai R."/>
            <person name="Kavagutti S V."/>
        </authorList>
    </citation>
    <scope>NUCLEOTIDE SEQUENCE</scope>
</reference>
<dbReference type="EMBL" id="CAEUNJ010000122">
    <property type="protein sequence ID" value="CAB4372874.1"/>
    <property type="molecule type" value="Genomic_DNA"/>
</dbReference>
<gene>
    <name evidence="1" type="ORF">UFOPK4201_01923</name>
</gene>
<proteinExistence type="predicted"/>
<evidence type="ECO:0000313" key="1">
    <source>
        <dbReference type="EMBL" id="CAB4372874.1"/>
    </source>
</evidence>